<evidence type="ECO:0000259" key="6">
    <source>
        <dbReference type="Pfam" id="PF01957"/>
    </source>
</evidence>
<keyword evidence="3 5" id="KW-1133">Transmembrane helix</keyword>
<dbReference type="PANTHER" id="PTHR33507">
    <property type="entry name" value="INNER MEMBRANE PROTEIN YBBJ"/>
    <property type="match status" value="1"/>
</dbReference>
<dbReference type="RefSeq" id="WP_011699160.1">
    <property type="nucleotide sequence ID" value="NC_008554.1"/>
</dbReference>
<dbReference type="STRING" id="335543.Sfum_2309"/>
<dbReference type="InParanoid" id="A0LKN9"/>
<evidence type="ECO:0000313" key="8">
    <source>
        <dbReference type="Proteomes" id="UP000001784"/>
    </source>
</evidence>
<dbReference type="KEGG" id="sfu:Sfum_2309"/>
<dbReference type="InterPro" id="IPR052165">
    <property type="entry name" value="Membrane_assoc_protease"/>
</dbReference>
<dbReference type="InterPro" id="IPR002810">
    <property type="entry name" value="NfeD-like_C"/>
</dbReference>
<dbReference type="eggNOG" id="COG1585">
    <property type="taxonomic scope" value="Bacteria"/>
</dbReference>
<feature type="transmembrane region" description="Helical" evidence="5">
    <location>
        <begin position="51"/>
        <end position="69"/>
    </location>
</feature>
<dbReference type="Pfam" id="PF01957">
    <property type="entry name" value="NfeD"/>
    <property type="match status" value="1"/>
</dbReference>
<protein>
    <recommendedName>
        <fullName evidence="6">NfeD-like C-terminal domain-containing protein</fullName>
    </recommendedName>
</protein>
<keyword evidence="8" id="KW-1185">Reference proteome</keyword>
<dbReference type="EMBL" id="CP000478">
    <property type="protein sequence ID" value="ABK17991.1"/>
    <property type="molecule type" value="Genomic_DNA"/>
</dbReference>
<dbReference type="Proteomes" id="UP000001784">
    <property type="component" value="Chromosome"/>
</dbReference>
<feature type="transmembrane region" description="Helical" evidence="5">
    <location>
        <begin position="7"/>
        <end position="31"/>
    </location>
</feature>
<comment type="subcellular location">
    <subcellularLocation>
        <location evidence="1">Membrane</location>
        <topology evidence="1">Multi-pass membrane protein</topology>
    </subcellularLocation>
</comment>
<dbReference type="OrthoDB" id="5432219at2"/>
<proteinExistence type="predicted"/>
<keyword evidence="4 5" id="KW-0472">Membrane</keyword>
<dbReference type="GO" id="GO:0005886">
    <property type="term" value="C:plasma membrane"/>
    <property type="evidence" value="ECO:0007669"/>
    <property type="project" value="TreeGrafter"/>
</dbReference>
<evidence type="ECO:0000256" key="3">
    <source>
        <dbReference type="ARBA" id="ARBA00022989"/>
    </source>
</evidence>
<evidence type="ECO:0000313" key="7">
    <source>
        <dbReference type="EMBL" id="ABK17991.1"/>
    </source>
</evidence>
<evidence type="ECO:0000256" key="1">
    <source>
        <dbReference type="ARBA" id="ARBA00004141"/>
    </source>
</evidence>
<evidence type="ECO:0000256" key="4">
    <source>
        <dbReference type="ARBA" id="ARBA00023136"/>
    </source>
</evidence>
<dbReference type="SUPFAM" id="SSF141322">
    <property type="entry name" value="NfeD domain-like"/>
    <property type="match status" value="1"/>
</dbReference>
<organism evidence="7 8">
    <name type="scientific">Syntrophobacter fumaroxidans (strain DSM 10017 / MPOB)</name>
    <dbReference type="NCBI Taxonomy" id="335543"/>
    <lineage>
        <taxon>Bacteria</taxon>
        <taxon>Pseudomonadati</taxon>
        <taxon>Thermodesulfobacteriota</taxon>
        <taxon>Syntrophobacteria</taxon>
        <taxon>Syntrophobacterales</taxon>
        <taxon>Syntrophobacteraceae</taxon>
        <taxon>Syntrophobacter</taxon>
    </lineage>
</organism>
<reference evidence="7 8" key="1">
    <citation type="submission" date="2006-10" db="EMBL/GenBank/DDBJ databases">
        <title>Complete sequence of Syntrophobacter fumaroxidans MPOB.</title>
        <authorList>
            <consortium name="US DOE Joint Genome Institute"/>
            <person name="Copeland A."/>
            <person name="Lucas S."/>
            <person name="Lapidus A."/>
            <person name="Barry K."/>
            <person name="Detter J.C."/>
            <person name="Glavina del Rio T."/>
            <person name="Hammon N."/>
            <person name="Israni S."/>
            <person name="Pitluck S."/>
            <person name="Goltsman E.G."/>
            <person name="Martinez M."/>
            <person name="Schmutz J."/>
            <person name="Larimer F."/>
            <person name="Land M."/>
            <person name="Hauser L."/>
            <person name="Kyrpides N."/>
            <person name="Kim E."/>
            <person name="Boone D.R."/>
            <person name="Brockman F."/>
            <person name="Culley D."/>
            <person name="Ferry J."/>
            <person name="Gunsalus R."/>
            <person name="McInerney M.J."/>
            <person name="Morrison M."/>
            <person name="Plugge C."/>
            <person name="Rohlin L."/>
            <person name="Scholten J."/>
            <person name="Sieber J."/>
            <person name="Stams A.J.M."/>
            <person name="Worm P."/>
            <person name="Henstra A.M."/>
            <person name="Richardson P."/>
        </authorList>
    </citation>
    <scope>NUCLEOTIDE SEQUENCE [LARGE SCALE GENOMIC DNA]</scope>
    <source>
        <strain evidence="8">DSM 10017 / MPOB</strain>
    </source>
</reference>
<keyword evidence="2 5" id="KW-0812">Transmembrane</keyword>
<dbReference type="PANTHER" id="PTHR33507:SF3">
    <property type="entry name" value="INNER MEMBRANE PROTEIN YBBJ"/>
    <property type="match status" value="1"/>
</dbReference>
<evidence type="ECO:0000256" key="5">
    <source>
        <dbReference type="SAM" id="Phobius"/>
    </source>
</evidence>
<accession>A0LKN9</accession>
<dbReference type="InterPro" id="IPR012340">
    <property type="entry name" value="NA-bd_OB-fold"/>
</dbReference>
<name>A0LKN9_SYNFM</name>
<evidence type="ECO:0000256" key="2">
    <source>
        <dbReference type="ARBA" id="ARBA00022692"/>
    </source>
</evidence>
<sequence length="149" mass="15860" precursor="true">MLSAWHLWMILAIILFIAEIFTPAFVLASFGIGCMASSLAAGLGLGLKMQILGFIAGTLVAFFTVRPLFTRYCYKASPHTRTNLDALIGTIGRVTETIDDAGGSGRVTVGGDDWKAVAANGETIEMNARVEVIGIEGVKVIVRRAPTSK</sequence>
<dbReference type="HOGENOM" id="CLU_116732_2_0_7"/>
<dbReference type="AlphaFoldDB" id="A0LKN9"/>
<gene>
    <name evidence="7" type="ordered locus">Sfum_2309</name>
</gene>
<dbReference type="Gene3D" id="2.40.50.140">
    <property type="entry name" value="Nucleic acid-binding proteins"/>
    <property type="match status" value="1"/>
</dbReference>
<feature type="domain" description="NfeD-like C-terminal" evidence="6">
    <location>
        <begin position="85"/>
        <end position="144"/>
    </location>
</feature>